<sequence length="52" mass="5896">MKSAGASRYRQHTQEIRRSGGISAARAGNRPERVDISSTRRKSAEAHRYRPK</sequence>
<dbReference type="EMBL" id="JBHRSA010000043">
    <property type="protein sequence ID" value="MFC3040814.1"/>
    <property type="molecule type" value="Genomic_DNA"/>
</dbReference>
<proteinExistence type="predicted"/>
<evidence type="ECO:0000256" key="1">
    <source>
        <dbReference type="SAM" id="MobiDB-lite"/>
    </source>
</evidence>
<reference evidence="3" key="1">
    <citation type="journal article" date="2019" name="Int. J. Syst. Evol. Microbiol.">
        <title>The Global Catalogue of Microorganisms (GCM) 10K type strain sequencing project: providing services to taxonomists for standard genome sequencing and annotation.</title>
        <authorList>
            <consortium name="The Broad Institute Genomics Platform"/>
            <consortium name="The Broad Institute Genome Sequencing Center for Infectious Disease"/>
            <person name="Wu L."/>
            <person name="Ma J."/>
        </authorList>
    </citation>
    <scope>NUCLEOTIDE SEQUENCE [LARGE SCALE GENOMIC DNA]</scope>
    <source>
        <strain evidence="3">KCTC 13128</strain>
    </source>
</reference>
<evidence type="ECO:0000313" key="3">
    <source>
        <dbReference type="Proteomes" id="UP001595279"/>
    </source>
</evidence>
<organism evidence="2 3">
    <name type="scientific">Virgibacillus xinjiangensis</name>
    <dbReference type="NCBI Taxonomy" id="393090"/>
    <lineage>
        <taxon>Bacteria</taxon>
        <taxon>Bacillati</taxon>
        <taxon>Bacillota</taxon>
        <taxon>Bacilli</taxon>
        <taxon>Bacillales</taxon>
        <taxon>Bacillaceae</taxon>
        <taxon>Virgibacillus</taxon>
    </lineage>
</organism>
<evidence type="ECO:0000313" key="2">
    <source>
        <dbReference type="EMBL" id="MFC3040814.1"/>
    </source>
</evidence>
<comment type="caution">
    <text evidence="2">The sequence shown here is derived from an EMBL/GenBank/DDBJ whole genome shotgun (WGS) entry which is preliminary data.</text>
</comment>
<dbReference type="Proteomes" id="UP001595279">
    <property type="component" value="Unassembled WGS sequence"/>
</dbReference>
<protein>
    <submittedName>
        <fullName evidence="2">Uncharacterized protein</fullName>
    </submittedName>
</protein>
<keyword evidence="3" id="KW-1185">Reference proteome</keyword>
<feature type="compositionally biased region" description="Basic and acidic residues" evidence="1">
    <location>
        <begin position="42"/>
        <end position="52"/>
    </location>
</feature>
<feature type="region of interest" description="Disordered" evidence="1">
    <location>
        <begin position="1"/>
        <end position="52"/>
    </location>
</feature>
<gene>
    <name evidence="2" type="ORF">ACFOGI_11200</name>
</gene>
<accession>A0ABV7CX62</accession>
<name>A0ABV7CX62_9BACI</name>